<evidence type="ECO:0000256" key="3">
    <source>
        <dbReference type="ARBA" id="ARBA00022692"/>
    </source>
</evidence>
<dbReference type="GeneID" id="116207465"/>
<evidence type="ECO:0000256" key="6">
    <source>
        <dbReference type="SAM" id="Phobius"/>
    </source>
</evidence>
<dbReference type="PANTHER" id="PTHR12290">
    <property type="entry name" value="CORNICHON-RELATED"/>
    <property type="match status" value="1"/>
</dbReference>
<dbReference type="OrthoDB" id="434393at2759"/>
<sequence>MVSALILSVTFLIINILLFASTFYQVLILSDLEADYVNMYEAASQINRWILPEFVLQGVLTLLLLVTGHWIMFLISVPLTCYHVMLYIKKRHLIDVTEIFRVIGAEKKYRLVKLGLLSILFLCVIFRFLVLVTFYHSQYGELDIRSSILEF</sequence>
<proteinExistence type="inferred from homology"/>
<evidence type="ECO:0000313" key="7">
    <source>
        <dbReference type="Proteomes" id="UP000515151"/>
    </source>
</evidence>
<dbReference type="GO" id="GO:0016020">
    <property type="term" value="C:membrane"/>
    <property type="evidence" value="ECO:0007669"/>
    <property type="project" value="UniProtKB-SubCell"/>
</dbReference>
<dbReference type="GO" id="GO:0016192">
    <property type="term" value="P:vesicle-mediated transport"/>
    <property type="evidence" value="ECO:0007669"/>
    <property type="project" value="InterPro"/>
</dbReference>
<dbReference type="RefSeq" id="XP_031396281.1">
    <property type="nucleotide sequence ID" value="XM_031540421.1"/>
</dbReference>
<keyword evidence="4 6" id="KW-1133">Transmembrane helix</keyword>
<organism evidence="7 8">
    <name type="scientific">Punica granatum</name>
    <name type="common">Pomegranate</name>
    <dbReference type="NCBI Taxonomy" id="22663"/>
    <lineage>
        <taxon>Eukaryota</taxon>
        <taxon>Viridiplantae</taxon>
        <taxon>Streptophyta</taxon>
        <taxon>Embryophyta</taxon>
        <taxon>Tracheophyta</taxon>
        <taxon>Spermatophyta</taxon>
        <taxon>Magnoliopsida</taxon>
        <taxon>eudicotyledons</taxon>
        <taxon>Gunneridae</taxon>
        <taxon>Pentapetalae</taxon>
        <taxon>rosids</taxon>
        <taxon>malvids</taxon>
        <taxon>Myrtales</taxon>
        <taxon>Lythraceae</taxon>
        <taxon>Punica</taxon>
    </lineage>
</organism>
<reference evidence="8" key="2">
    <citation type="submission" date="2025-08" db="UniProtKB">
        <authorList>
            <consortium name="RefSeq"/>
        </authorList>
    </citation>
    <scope>IDENTIFICATION</scope>
    <source>
        <tissue evidence="8">Leaf</tissue>
    </source>
</reference>
<name>A0A6P8DSQ6_PUNGR</name>
<keyword evidence="3 6" id="KW-0812">Transmembrane</keyword>
<keyword evidence="5 6" id="KW-0472">Membrane</keyword>
<keyword evidence="7" id="KW-1185">Reference proteome</keyword>
<feature type="transmembrane region" description="Helical" evidence="6">
    <location>
        <begin position="6"/>
        <end position="29"/>
    </location>
</feature>
<accession>A0A6P8DSQ6</accession>
<reference evidence="7" key="1">
    <citation type="journal article" date="2020" name="Plant Biotechnol. J.">
        <title>The pomegranate (Punica granatum L.) draft genome dissects genetic divergence between soft- and hard-seeded cultivars.</title>
        <authorList>
            <person name="Luo X."/>
            <person name="Li H."/>
            <person name="Wu Z."/>
            <person name="Yao W."/>
            <person name="Zhao P."/>
            <person name="Cao D."/>
            <person name="Yu H."/>
            <person name="Li K."/>
            <person name="Poudel K."/>
            <person name="Zhao D."/>
            <person name="Zhang F."/>
            <person name="Xia X."/>
            <person name="Chen L."/>
            <person name="Wang Q."/>
            <person name="Jing D."/>
            <person name="Cao S."/>
        </authorList>
    </citation>
    <scope>NUCLEOTIDE SEQUENCE [LARGE SCALE GENOMIC DNA]</scope>
    <source>
        <strain evidence="7">cv. Tunisia</strain>
    </source>
</reference>
<dbReference type="SMART" id="SM01398">
    <property type="entry name" value="Cornichon"/>
    <property type="match status" value="1"/>
</dbReference>
<comment type="subcellular location">
    <subcellularLocation>
        <location evidence="1">Membrane</location>
        <topology evidence="1">Multi-pass membrane protein</topology>
    </subcellularLocation>
</comment>
<gene>
    <name evidence="8" type="primary">LOC116207465</name>
</gene>
<dbReference type="InterPro" id="IPR003377">
    <property type="entry name" value="Cornichon"/>
</dbReference>
<feature type="transmembrane region" description="Helical" evidence="6">
    <location>
        <begin position="71"/>
        <end position="88"/>
    </location>
</feature>
<evidence type="ECO:0000313" key="8">
    <source>
        <dbReference type="RefSeq" id="XP_031396281.1"/>
    </source>
</evidence>
<dbReference type="Proteomes" id="UP000515151">
    <property type="component" value="Chromosome 5"/>
</dbReference>
<protein>
    <submittedName>
        <fullName evidence="8">Protein cornichon homolog 1 isoform X2</fullName>
    </submittedName>
</protein>
<evidence type="ECO:0000256" key="5">
    <source>
        <dbReference type="ARBA" id="ARBA00023136"/>
    </source>
</evidence>
<feature type="transmembrane region" description="Helical" evidence="6">
    <location>
        <begin position="109"/>
        <end position="135"/>
    </location>
</feature>
<dbReference type="Pfam" id="PF03311">
    <property type="entry name" value="Cornichon"/>
    <property type="match status" value="1"/>
</dbReference>
<evidence type="ECO:0000256" key="2">
    <source>
        <dbReference type="ARBA" id="ARBA00010095"/>
    </source>
</evidence>
<evidence type="ECO:0000256" key="4">
    <source>
        <dbReference type="ARBA" id="ARBA00022989"/>
    </source>
</evidence>
<evidence type="ECO:0000256" key="1">
    <source>
        <dbReference type="ARBA" id="ARBA00004141"/>
    </source>
</evidence>
<comment type="similarity">
    <text evidence="2">Belongs to the cornichon family.</text>
</comment>
<dbReference type="AlphaFoldDB" id="A0A6P8DSQ6"/>